<protein>
    <recommendedName>
        <fullName evidence="5">SMODS and SLOG-associating 2TM effector domain-containing protein</fullName>
    </recommendedName>
</protein>
<evidence type="ECO:0008006" key="5">
    <source>
        <dbReference type="Google" id="ProtNLM"/>
    </source>
</evidence>
<keyword evidence="2" id="KW-0472">Membrane</keyword>
<evidence type="ECO:0000313" key="4">
    <source>
        <dbReference type="Proteomes" id="UP000556436"/>
    </source>
</evidence>
<dbReference type="RefSeq" id="WP_184737448.1">
    <property type="nucleotide sequence ID" value="NZ_BMRW01000018.1"/>
</dbReference>
<accession>A0A7W7LFJ4</accession>
<name>A0A7W7LFJ4_STRNE</name>
<proteinExistence type="predicted"/>
<keyword evidence="2" id="KW-1133">Transmembrane helix</keyword>
<keyword evidence="4" id="KW-1185">Reference proteome</keyword>
<dbReference type="AlphaFoldDB" id="A0A7W7LFJ4"/>
<dbReference type="EMBL" id="JACHJG010000012">
    <property type="protein sequence ID" value="MBB4889209.1"/>
    <property type="molecule type" value="Genomic_DNA"/>
</dbReference>
<sequence length="149" mass="16810">MTEGSSRHPKEEIIALRMKEYESLRAEVTQRVNARQQIAGFAGVISALLSTGSGFALGSWKLYLAVMIMGLAVLWLRDSNQAIQRIGVHLQHIEDDVNQLSQEIYGRSALSWETRRQRQRDREKTVWKLGGSAGGWHLKDPARHLPPPP</sequence>
<evidence type="ECO:0000256" key="1">
    <source>
        <dbReference type="SAM" id="MobiDB-lite"/>
    </source>
</evidence>
<evidence type="ECO:0000313" key="3">
    <source>
        <dbReference type="EMBL" id="MBB4889209.1"/>
    </source>
</evidence>
<feature type="region of interest" description="Disordered" evidence="1">
    <location>
        <begin position="130"/>
        <end position="149"/>
    </location>
</feature>
<dbReference type="Proteomes" id="UP000556436">
    <property type="component" value="Unassembled WGS sequence"/>
</dbReference>
<reference evidence="3 4" key="1">
    <citation type="submission" date="2020-08" db="EMBL/GenBank/DDBJ databases">
        <title>Genomic Encyclopedia of Type Strains, Phase III (KMG-III): the genomes of soil and plant-associated and newly described type strains.</title>
        <authorList>
            <person name="Whitman W."/>
        </authorList>
    </citation>
    <scope>NUCLEOTIDE SEQUENCE [LARGE SCALE GENOMIC DNA]</scope>
    <source>
        <strain evidence="3 4">CECT 3265</strain>
    </source>
</reference>
<feature type="transmembrane region" description="Helical" evidence="2">
    <location>
        <begin position="38"/>
        <end position="56"/>
    </location>
</feature>
<comment type="caution">
    <text evidence="3">The sequence shown here is derived from an EMBL/GenBank/DDBJ whole genome shotgun (WGS) entry which is preliminary data.</text>
</comment>
<evidence type="ECO:0000256" key="2">
    <source>
        <dbReference type="SAM" id="Phobius"/>
    </source>
</evidence>
<gene>
    <name evidence="3" type="ORF">FHS38_005284</name>
</gene>
<organism evidence="3 4">
    <name type="scientific">Streptomyces netropsis</name>
    <name type="common">Streptoverticillium netropsis</name>
    <dbReference type="NCBI Taxonomy" id="55404"/>
    <lineage>
        <taxon>Bacteria</taxon>
        <taxon>Bacillati</taxon>
        <taxon>Actinomycetota</taxon>
        <taxon>Actinomycetes</taxon>
        <taxon>Kitasatosporales</taxon>
        <taxon>Streptomycetaceae</taxon>
        <taxon>Streptomyces</taxon>
    </lineage>
</organism>
<keyword evidence="2" id="KW-0812">Transmembrane</keyword>